<organism evidence="2 3">
    <name type="scientific">Protopolystoma xenopodis</name>
    <dbReference type="NCBI Taxonomy" id="117903"/>
    <lineage>
        <taxon>Eukaryota</taxon>
        <taxon>Metazoa</taxon>
        <taxon>Spiralia</taxon>
        <taxon>Lophotrochozoa</taxon>
        <taxon>Platyhelminthes</taxon>
        <taxon>Monogenea</taxon>
        <taxon>Polyopisthocotylea</taxon>
        <taxon>Polystomatidea</taxon>
        <taxon>Polystomatidae</taxon>
        <taxon>Protopolystoma</taxon>
    </lineage>
</organism>
<feature type="compositionally biased region" description="Basic and acidic residues" evidence="1">
    <location>
        <begin position="121"/>
        <end position="133"/>
    </location>
</feature>
<protein>
    <submittedName>
        <fullName evidence="2">Uncharacterized protein</fullName>
    </submittedName>
</protein>
<gene>
    <name evidence="2" type="ORF">PXEA_LOCUS33645</name>
</gene>
<reference evidence="2" key="1">
    <citation type="submission" date="2018-11" db="EMBL/GenBank/DDBJ databases">
        <authorList>
            <consortium name="Pathogen Informatics"/>
        </authorList>
    </citation>
    <scope>NUCLEOTIDE SEQUENCE</scope>
</reference>
<dbReference type="AlphaFoldDB" id="A0A3S5B4L7"/>
<proteinExistence type="predicted"/>
<sequence>MYYHNHIQQQFACLPARTVTERTPCRLASDCGPSGLGFPVAAIRASLFAQMSASSDRVAPIHNQIALHLAETNRAALPNQQSSISPPVPIQDSDQVTNPVGAHSIEPLAVLQREGGPVSSEKNERIFRQESLSEKQPLQTSLYPRPRLVVPAPGPALPRGNNGGGSTSSGMVCVLPSPTDQTTRLVRLMHSRPMAPAILFLGPIDDLAASVGVSDYIPRWPSIVSSQLPSILALFCT</sequence>
<keyword evidence="3" id="KW-1185">Reference proteome</keyword>
<evidence type="ECO:0000313" key="3">
    <source>
        <dbReference type="Proteomes" id="UP000784294"/>
    </source>
</evidence>
<dbReference type="OrthoDB" id="69989at2759"/>
<dbReference type="EMBL" id="CAAALY010264041">
    <property type="protein sequence ID" value="VEL40205.1"/>
    <property type="molecule type" value="Genomic_DNA"/>
</dbReference>
<comment type="caution">
    <text evidence="2">The sequence shown here is derived from an EMBL/GenBank/DDBJ whole genome shotgun (WGS) entry which is preliminary data.</text>
</comment>
<feature type="region of interest" description="Disordered" evidence="1">
    <location>
        <begin position="112"/>
        <end position="136"/>
    </location>
</feature>
<evidence type="ECO:0000313" key="2">
    <source>
        <dbReference type="EMBL" id="VEL40205.1"/>
    </source>
</evidence>
<dbReference type="Proteomes" id="UP000784294">
    <property type="component" value="Unassembled WGS sequence"/>
</dbReference>
<accession>A0A3S5B4L7</accession>
<name>A0A3S5B4L7_9PLAT</name>
<feature type="region of interest" description="Disordered" evidence="1">
    <location>
        <begin position="79"/>
        <end position="99"/>
    </location>
</feature>
<evidence type="ECO:0000256" key="1">
    <source>
        <dbReference type="SAM" id="MobiDB-lite"/>
    </source>
</evidence>